<accession>A0A8E2DHD8</accession>
<feature type="region of interest" description="Disordered" evidence="1">
    <location>
        <begin position="63"/>
        <end position="155"/>
    </location>
</feature>
<evidence type="ECO:0000313" key="3">
    <source>
        <dbReference type="Proteomes" id="UP000250043"/>
    </source>
</evidence>
<sequence length="355" mass="39603">MKEARESFRRAAANSAQVDIASLQKRVAELEVHASTTEAIMEGLWAEIMELRRTVRTAAHARMVPKKIRRARTAARRSPKDTKTGNEQIVAEGQQRLAVQPPATAEDTPRAPPQEMVPSTSSGPQDRPPSTRGTTRAVSEHPIGSEEVEDDENSGWYLEYSAPPATAMTMLGGFSLESLMEHLSLDDEIMRCIGSLQTMQGTDMRLHVELNMVFIHDPIILESPDKTYLIGWAPRETNRDTVAYLTNGTSRAVALHVFSFRPDMDGWCYFGLHIVTPVQLDLEWSWNNLGKKDAHMLAGELKKRWNSDISPSEITSMLQSGQLEQCCFELSSTGLESRTRSFVIDTDLEDSAGTR</sequence>
<name>A0A8E2DHD8_9APHY</name>
<dbReference type="EMBL" id="KV722508">
    <property type="protein sequence ID" value="OCH86876.1"/>
    <property type="molecule type" value="Genomic_DNA"/>
</dbReference>
<evidence type="ECO:0000313" key="2">
    <source>
        <dbReference type="EMBL" id="OCH86876.1"/>
    </source>
</evidence>
<feature type="compositionally biased region" description="Basic residues" evidence="1">
    <location>
        <begin position="63"/>
        <end position="77"/>
    </location>
</feature>
<dbReference type="Proteomes" id="UP000250043">
    <property type="component" value="Unassembled WGS sequence"/>
</dbReference>
<organism evidence="2 3">
    <name type="scientific">Obba rivulosa</name>
    <dbReference type="NCBI Taxonomy" id="1052685"/>
    <lineage>
        <taxon>Eukaryota</taxon>
        <taxon>Fungi</taxon>
        <taxon>Dikarya</taxon>
        <taxon>Basidiomycota</taxon>
        <taxon>Agaricomycotina</taxon>
        <taxon>Agaricomycetes</taxon>
        <taxon>Polyporales</taxon>
        <taxon>Gelatoporiaceae</taxon>
        <taxon>Obba</taxon>
    </lineage>
</organism>
<protein>
    <submittedName>
        <fullName evidence="2">Uncharacterized protein</fullName>
    </submittedName>
</protein>
<evidence type="ECO:0000256" key="1">
    <source>
        <dbReference type="SAM" id="MobiDB-lite"/>
    </source>
</evidence>
<dbReference type="AlphaFoldDB" id="A0A8E2DHD8"/>
<gene>
    <name evidence="2" type="ORF">OBBRIDRAFT_193495</name>
</gene>
<keyword evidence="3" id="KW-1185">Reference proteome</keyword>
<reference evidence="2 3" key="1">
    <citation type="submission" date="2016-07" db="EMBL/GenBank/DDBJ databases">
        <title>Draft genome of the white-rot fungus Obba rivulosa 3A-2.</title>
        <authorList>
            <consortium name="DOE Joint Genome Institute"/>
            <person name="Miettinen O."/>
            <person name="Riley R."/>
            <person name="Acob R."/>
            <person name="Barry K."/>
            <person name="Cullen D."/>
            <person name="De Vries R."/>
            <person name="Hainaut M."/>
            <person name="Hatakka A."/>
            <person name="Henrissat B."/>
            <person name="Hilden K."/>
            <person name="Kuo R."/>
            <person name="Labutti K."/>
            <person name="Lipzen A."/>
            <person name="Makela M.R."/>
            <person name="Sandor L."/>
            <person name="Spatafora J.W."/>
            <person name="Grigoriev I.V."/>
            <person name="Hibbett D.S."/>
        </authorList>
    </citation>
    <scope>NUCLEOTIDE SEQUENCE [LARGE SCALE GENOMIC DNA]</scope>
    <source>
        <strain evidence="2 3">3A-2</strain>
    </source>
</reference>
<dbReference type="OrthoDB" id="2803029at2759"/>
<proteinExistence type="predicted"/>